<dbReference type="InterPro" id="IPR040604">
    <property type="entry name" value="DUF5632"/>
</dbReference>
<sequence length="352" mass="38648">MIGGLWPAELSPNIAETATLAEYLQADLQRIVSVANEELRNIRQSVLIDSARREAEARVIDEARVLAVRRVDSTLRQLRERERSGQQGNPALERTQVLPAVRDEEPAVEPATVSIDEDVGEPATESERGIAEKEPRPPVQAADAQESEGERLRRLLTFVARQEPRLRWAVGQLEDGAVVLATDLAHGWIPPGIMVPEGVRLLPPGQRSRRGTALLGVTARTVTYSPGDSLAWTERPTATRSSVRPRELPNLENLEQKLSDATLARAELPRVVHILAKAAAAGTHVAEDEIDLVRVHLDTAQHETLAQYPGVDVPLLLNCMLLAAIESSVTGDAMSANYHFSWFRAFDQPPVT</sequence>
<feature type="region of interest" description="Disordered" evidence="1">
    <location>
        <begin position="79"/>
        <end position="148"/>
    </location>
</feature>
<dbReference type="Pfam" id="PF18645">
    <property type="entry name" value="DUF5631"/>
    <property type="match status" value="1"/>
</dbReference>
<dbReference type="Proteomes" id="UP000269998">
    <property type="component" value="Chromosome"/>
</dbReference>
<evidence type="ECO:0008006" key="6">
    <source>
        <dbReference type="Google" id="ProtNLM"/>
    </source>
</evidence>
<protein>
    <recommendedName>
        <fullName evidence="6">Vegetative cell wall protein gp1</fullName>
    </recommendedName>
</protein>
<gene>
    <name evidence="4" type="ORF">MB901379_00051</name>
</gene>
<keyword evidence="5" id="KW-1185">Reference proteome</keyword>
<evidence type="ECO:0000259" key="3">
    <source>
        <dbReference type="Pfam" id="PF18646"/>
    </source>
</evidence>
<dbReference type="KEGG" id="mbai:MB901379_00051"/>
<dbReference type="InterPro" id="IPR040833">
    <property type="entry name" value="DUF5631"/>
</dbReference>
<dbReference type="EMBL" id="LR130759">
    <property type="protein sequence ID" value="VDM86532.1"/>
    <property type="molecule type" value="Genomic_DNA"/>
</dbReference>
<evidence type="ECO:0000313" key="4">
    <source>
        <dbReference type="EMBL" id="VDM86532.1"/>
    </source>
</evidence>
<feature type="compositionally biased region" description="Basic and acidic residues" evidence="1">
    <location>
        <begin position="125"/>
        <end position="136"/>
    </location>
</feature>
<name>A0A3S4FMI0_9MYCO</name>
<evidence type="ECO:0000313" key="5">
    <source>
        <dbReference type="Proteomes" id="UP000269998"/>
    </source>
</evidence>
<feature type="domain" description="DUF5632" evidence="3">
    <location>
        <begin position="146"/>
        <end position="226"/>
    </location>
</feature>
<evidence type="ECO:0000259" key="2">
    <source>
        <dbReference type="Pfam" id="PF18645"/>
    </source>
</evidence>
<feature type="domain" description="DUF5631" evidence="2">
    <location>
        <begin position="252"/>
        <end position="345"/>
    </location>
</feature>
<evidence type="ECO:0000256" key="1">
    <source>
        <dbReference type="SAM" id="MobiDB-lite"/>
    </source>
</evidence>
<dbReference type="Pfam" id="PF18646">
    <property type="entry name" value="DUF5632"/>
    <property type="match status" value="1"/>
</dbReference>
<organism evidence="4 5">
    <name type="scientific">Mycobacterium basiliense</name>
    <dbReference type="NCBI Taxonomy" id="2094119"/>
    <lineage>
        <taxon>Bacteria</taxon>
        <taxon>Bacillati</taxon>
        <taxon>Actinomycetota</taxon>
        <taxon>Actinomycetes</taxon>
        <taxon>Mycobacteriales</taxon>
        <taxon>Mycobacteriaceae</taxon>
        <taxon>Mycobacterium</taxon>
    </lineage>
</organism>
<reference evidence="5" key="1">
    <citation type="submission" date="2018-02" db="EMBL/GenBank/DDBJ databases">
        <authorList>
            <person name="Seth-Smith MB H."/>
            <person name="Seth-Smith H."/>
        </authorList>
    </citation>
    <scope>NUCLEOTIDE SEQUENCE [LARGE SCALE GENOMIC DNA]</scope>
</reference>
<accession>A0A3S4FMI0</accession>
<proteinExistence type="predicted"/>
<dbReference type="AlphaFoldDB" id="A0A3S4FMI0"/>